<dbReference type="GO" id="GO:0004106">
    <property type="term" value="F:chorismate mutase activity"/>
    <property type="evidence" value="ECO:0007669"/>
    <property type="project" value="UniProtKB-EC"/>
</dbReference>
<dbReference type="PANTHER" id="PTHR38041:SF2">
    <property type="entry name" value="SECRETED CHORISMATE MUTASE"/>
    <property type="match status" value="1"/>
</dbReference>
<dbReference type="SUPFAM" id="SSF48600">
    <property type="entry name" value="Chorismate mutase II"/>
    <property type="match status" value="1"/>
</dbReference>
<evidence type="ECO:0000256" key="1">
    <source>
        <dbReference type="ARBA" id="ARBA00004817"/>
    </source>
</evidence>
<organism evidence="7 9">
    <name type="scientific">Vibrio cholerae</name>
    <dbReference type="NCBI Taxonomy" id="666"/>
    <lineage>
        <taxon>Bacteria</taxon>
        <taxon>Pseudomonadati</taxon>
        <taxon>Pseudomonadota</taxon>
        <taxon>Gammaproteobacteria</taxon>
        <taxon>Vibrionales</taxon>
        <taxon>Vibrionaceae</taxon>
        <taxon>Vibrio</taxon>
    </lineage>
</organism>
<dbReference type="InterPro" id="IPR008240">
    <property type="entry name" value="Chorismate_mutase_periplasmic"/>
</dbReference>
<protein>
    <recommendedName>
        <fullName evidence="2">chorismate mutase</fullName>
        <ecNumber evidence="2">5.4.99.5</ecNumber>
    </recommendedName>
</protein>
<dbReference type="NCBIfam" id="TIGR01806">
    <property type="entry name" value="CM_mono2"/>
    <property type="match status" value="1"/>
</dbReference>
<accession>A0A2R8EVT6</accession>
<feature type="chain" id="PRO_5044385027" description="chorismate mutase" evidence="5">
    <location>
        <begin position="20"/>
        <end position="176"/>
    </location>
</feature>
<dbReference type="SMART" id="SM00830">
    <property type="entry name" value="CM_2"/>
    <property type="match status" value="1"/>
</dbReference>
<evidence type="ECO:0000259" key="6">
    <source>
        <dbReference type="PROSITE" id="PS51168"/>
    </source>
</evidence>
<evidence type="ECO:0000313" key="10">
    <source>
        <dbReference type="Proteomes" id="UP000323819"/>
    </source>
</evidence>
<dbReference type="RefSeq" id="WP_000942055.1">
    <property type="nucleotide sequence ID" value="NZ_AP028806.1"/>
</dbReference>
<name>A0A2R8EVT6_VIBCL</name>
<dbReference type="EMBL" id="VIOS01000222">
    <property type="protein sequence ID" value="TQP07401.1"/>
    <property type="molecule type" value="Genomic_DNA"/>
</dbReference>
<evidence type="ECO:0000313" key="7">
    <source>
        <dbReference type="EMBL" id="TQP07401.1"/>
    </source>
</evidence>
<evidence type="ECO:0000313" key="9">
    <source>
        <dbReference type="Proteomes" id="UP000319979"/>
    </source>
</evidence>
<dbReference type="PROSITE" id="PS51168">
    <property type="entry name" value="CHORISMATE_MUT_2"/>
    <property type="match status" value="1"/>
</dbReference>
<comment type="pathway">
    <text evidence="1">Metabolic intermediate biosynthesis; prephenate biosynthesis; prephenate from chorismate: step 1/1.</text>
</comment>
<dbReference type="InterPro" id="IPR051331">
    <property type="entry name" value="Chorismate_mutase-related"/>
</dbReference>
<dbReference type="GO" id="GO:0046417">
    <property type="term" value="P:chorismate metabolic process"/>
    <property type="evidence" value="ECO:0007669"/>
    <property type="project" value="InterPro"/>
</dbReference>
<evidence type="ECO:0000313" key="8">
    <source>
        <dbReference type="EMBL" id="TXX65659.1"/>
    </source>
</evidence>
<gene>
    <name evidence="7" type="ORF">FLM02_20250</name>
    <name evidence="8" type="ORF">FXF03_10140</name>
</gene>
<reference evidence="8 10" key="1">
    <citation type="submission" date="2019-06" db="EMBL/GenBank/DDBJ databases">
        <title>Vibrio cholerae phylogeny based on whole-genome sequencing reveals genetic diversity and population strucutre.</title>
        <authorList>
            <person name="Zhiqiu Y."/>
            <person name="Bin L."/>
            <person name="Lingyan J."/>
        </authorList>
    </citation>
    <scope>NUCLEOTIDE SEQUENCE [LARGE SCALE GENOMIC DNA]</scope>
    <source>
        <strain evidence="8 10">N2814</strain>
    </source>
</reference>
<reference evidence="7 9" key="2">
    <citation type="submission" date="2019-07" db="EMBL/GenBank/DDBJ databases">
        <title>Phenotypic and genotypic antimicrobial resistance traits of Vibrio cholerae non-O1/non-O139 isolated from a large Austrian lake frequently associated with cases of infection.</title>
        <authorList>
            <person name="Lepuschitz S."/>
            <person name="Baron S."/>
            <person name="Larvor E."/>
            <person name="Granier S."/>
            <person name="Pretzer C."/>
            <person name="Mach R.L."/>
            <person name="Farnleitner A.H."/>
            <person name="Ruppitsch W."/>
            <person name="Pleininger S."/>
            <person name="Indra A."/>
            <person name="Kirschner A.K.T."/>
        </authorList>
    </citation>
    <scope>NUCLEOTIDE SEQUENCE [LARGE SCALE GENOMIC DNA]</scope>
    <source>
        <strain evidence="7 9">A12JL36W90</strain>
    </source>
</reference>
<dbReference type="Pfam" id="PF01817">
    <property type="entry name" value="CM_2"/>
    <property type="match status" value="1"/>
</dbReference>
<dbReference type="Proteomes" id="UP000323819">
    <property type="component" value="Unassembled WGS sequence"/>
</dbReference>
<dbReference type="NCBIfam" id="NF005965">
    <property type="entry name" value="PRK08055.1"/>
    <property type="match status" value="1"/>
</dbReference>
<dbReference type="EMBL" id="VSIJ01000032">
    <property type="protein sequence ID" value="TXX65659.1"/>
    <property type="molecule type" value="Genomic_DNA"/>
</dbReference>
<feature type="domain" description="Chorismate mutase" evidence="6">
    <location>
        <begin position="6"/>
        <end position="97"/>
    </location>
</feature>
<dbReference type="PANTHER" id="PTHR38041">
    <property type="entry name" value="CHORISMATE MUTASE"/>
    <property type="match status" value="1"/>
</dbReference>
<evidence type="ECO:0000256" key="4">
    <source>
        <dbReference type="ARBA" id="ARBA00023235"/>
    </source>
</evidence>
<dbReference type="Gene3D" id="1.20.59.10">
    <property type="entry name" value="Chorismate mutase"/>
    <property type="match status" value="1"/>
</dbReference>
<dbReference type="InterPro" id="IPR036263">
    <property type="entry name" value="Chorismate_II_sf"/>
</dbReference>
<evidence type="ECO:0000256" key="3">
    <source>
        <dbReference type="ARBA" id="ARBA00022729"/>
    </source>
</evidence>
<feature type="signal peptide" evidence="5">
    <location>
        <begin position="1"/>
        <end position="19"/>
    </location>
</feature>
<dbReference type="EC" id="5.4.99.5" evidence="2"/>
<proteinExistence type="predicted"/>
<dbReference type="InterPro" id="IPR036979">
    <property type="entry name" value="CM_dom_sf"/>
</dbReference>
<sequence length="176" mass="19928">MLQTILIFAASLISFNSIASVTSQDLFTAINLRLSYMEDVALYKAYNNEPIEDTKREAIVINNASISAEKEGLNKESVVDFFSAQISAAKAIQYRYRADLLTTSTDKKPKDLETVIRPELIKLGKDINTKIAQYLREGGSFTKDELEVFKATLKSRYLKESDKELLFDSLTKIRLQ</sequence>
<dbReference type="GO" id="GO:0009697">
    <property type="term" value="P:salicylic acid biosynthetic process"/>
    <property type="evidence" value="ECO:0007669"/>
    <property type="project" value="TreeGrafter"/>
</dbReference>
<dbReference type="InterPro" id="IPR002701">
    <property type="entry name" value="CM_II_prokaryot"/>
</dbReference>
<keyword evidence="4 7" id="KW-0413">Isomerase</keyword>
<dbReference type="Proteomes" id="UP000319979">
    <property type="component" value="Unassembled WGS sequence"/>
</dbReference>
<comment type="caution">
    <text evidence="7">The sequence shown here is derived from an EMBL/GenBank/DDBJ whole genome shotgun (WGS) entry which is preliminary data.</text>
</comment>
<dbReference type="AlphaFoldDB" id="A0A2R8EVT6"/>
<evidence type="ECO:0000256" key="5">
    <source>
        <dbReference type="SAM" id="SignalP"/>
    </source>
</evidence>
<dbReference type="UniPathway" id="UPA00120">
    <property type="reaction ID" value="UER00203"/>
</dbReference>
<keyword evidence="3 5" id="KW-0732">Signal</keyword>
<evidence type="ECO:0000256" key="2">
    <source>
        <dbReference type="ARBA" id="ARBA00012404"/>
    </source>
</evidence>